<organism evidence="2 3">
    <name type="scientific">Coemansia aciculifera</name>
    <dbReference type="NCBI Taxonomy" id="417176"/>
    <lineage>
        <taxon>Eukaryota</taxon>
        <taxon>Fungi</taxon>
        <taxon>Fungi incertae sedis</taxon>
        <taxon>Zoopagomycota</taxon>
        <taxon>Kickxellomycotina</taxon>
        <taxon>Kickxellomycetes</taxon>
        <taxon>Kickxellales</taxon>
        <taxon>Kickxellaceae</taxon>
        <taxon>Coemansia</taxon>
    </lineage>
</organism>
<reference evidence="2" key="1">
    <citation type="submission" date="2022-07" db="EMBL/GenBank/DDBJ databases">
        <title>Phylogenomic reconstructions and comparative analyses of Kickxellomycotina fungi.</title>
        <authorList>
            <person name="Reynolds N.K."/>
            <person name="Stajich J.E."/>
            <person name="Barry K."/>
            <person name="Grigoriev I.V."/>
            <person name="Crous P."/>
            <person name="Smith M.E."/>
        </authorList>
    </citation>
    <scope>NUCLEOTIDE SEQUENCE</scope>
    <source>
        <strain evidence="2">RSA 476</strain>
    </source>
</reference>
<dbReference type="EMBL" id="JANBUY010000247">
    <property type="protein sequence ID" value="KAJ2861086.1"/>
    <property type="molecule type" value="Genomic_DNA"/>
</dbReference>
<protein>
    <submittedName>
        <fullName evidence="2">Uncharacterized protein</fullName>
    </submittedName>
</protein>
<feature type="transmembrane region" description="Helical" evidence="1">
    <location>
        <begin position="128"/>
        <end position="149"/>
    </location>
</feature>
<keyword evidence="3" id="KW-1185">Reference proteome</keyword>
<comment type="caution">
    <text evidence="2">The sequence shown here is derived from an EMBL/GenBank/DDBJ whole genome shotgun (WGS) entry which is preliminary data.</text>
</comment>
<evidence type="ECO:0000313" key="2">
    <source>
        <dbReference type="EMBL" id="KAJ2861086.1"/>
    </source>
</evidence>
<keyword evidence="1" id="KW-1133">Transmembrane helix</keyword>
<dbReference type="Proteomes" id="UP001140074">
    <property type="component" value="Unassembled WGS sequence"/>
</dbReference>
<sequence>MYTPAGRANSSGAGHPVLPADIGQALEELAATLGNGSGGVMGDNEWSFVVSDQWVMTIQSLAIVSLISSVFVLLAIAHIVHRHRKYLQRLSLRVSGYVAIADLLSSVAQIVMLQNDLMMRQTKSGLRFILWLPMFSMLLFVFLTLAILIQLHLSTLTKVRVVVYMRLERWYVPVSVILAALLPAIAVAQMRGIYWVPYMHAFNWPAESWVRRLVLWMCNYVWVVLTIAYCSGVALLLSLRIWAMWRSPVEAIAAPRVPEKWDWNCLTSASSVRESHDAETLKDLGISQFLVGDGGAGLFSPTVGQRQSLEPVVNSDSRRGYLVTVVGRNEGAGGAAMAVRSYVDKRQFLRSVQRLACYPFVLIITQPGVVFMNMTAEPSHELYVYGTAMACLSTIQPLSNGIKECILFHLNHGLSYSRVTSAAGVSRMAVARLKKTERPNLSRPKAGRPRLLSQRNKTYLAFLLTSKKLDMAIQAIRDLHFEVGKTVSVDTVCHALKSQ</sequence>
<keyword evidence="1" id="KW-0812">Transmembrane</keyword>
<dbReference type="AlphaFoldDB" id="A0A9W8M2Y4"/>
<keyword evidence="1" id="KW-0472">Membrane</keyword>
<feature type="transmembrane region" description="Helical" evidence="1">
    <location>
        <begin position="92"/>
        <end position="113"/>
    </location>
</feature>
<evidence type="ECO:0000313" key="3">
    <source>
        <dbReference type="Proteomes" id="UP001140074"/>
    </source>
</evidence>
<feature type="transmembrane region" description="Helical" evidence="1">
    <location>
        <begin position="214"/>
        <end position="237"/>
    </location>
</feature>
<feature type="transmembrane region" description="Helical" evidence="1">
    <location>
        <begin position="54"/>
        <end position="80"/>
    </location>
</feature>
<name>A0A9W8M2Y4_9FUNG</name>
<evidence type="ECO:0000256" key="1">
    <source>
        <dbReference type="SAM" id="Phobius"/>
    </source>
</evidence>
<gene>
    <name evidence="2" type="ORF">GGH94_005123</name>
</gene>
<accession>A0A9W8M2Y4</accession>
<proteinExistence type="predicted"/>
<feature type="transmembrane region" description="Helical" evidence="1">
    <location>
        <begin position="170"/>
        <end position="194"/>
    </location>
</feature>